<reference evidence="2" key="2">
    <citation type="submission" date="2018-03" db="EMBL/GenBank/DDBJ databases">
        <title>The Triticum urartu genome reveals the dynamic nature of wheat genome evolution.</title>
        <authorList>
            <person name="Ling H."/>
            <person name="Ma B."/>
            <person name="Shi X."/>
            <person name="Liu H."/>
            <person name="Dong L."/>
            <person name="Sun H."/>
            <person name="Cao Y."/>
            <person name="Gao Q."/>
            <person name="Zheng S."/>
            <person name="Li Y."/>
            <person name="Yu Y."/>
            <person name="Du H."/>
            <person name="Qi M."/>
            <person name="Li Y."/>
            <person name="Yu H."/>
            <person name="Cui Y."/>
            <person name="Wang N."/>
            <person name="Chen C."/>
            <person name="Wu H."/>
            <person name="Zhao Y."/>
            <person name="Zhang J."/>
            <person name="Li Y."/>
            <person name="Zhou W."/>
            <person name="Zhang B."/>
            <person name="Hu W."/>
            <person name="Eijk M."/>
            <person name="Tang J."/>
            <person name="Witsenboer H."/>
            <person name="Zhao S."/>
            <person name="Li Z."/>
            <person name="Zhang A."/>
            <person name="Wang D."/>
            <person name="Liang C."/>
        </authorList>
    </citation>
    <scope>NUCLEOTIDE SEQUENCE [LARGE SCALE GENOMIC DNA]</scope>
    <source>
        <strain evidence="2">cv. G1812</strain>
    </source>
</reference>
<accession>A0A8R7QRI8</accession>
<evidence type="ECO:0000313" key="2">
    <source>
        <dbReference type="EnsemblPlants" id="TuG1812G0600002224.01.T01.cds276904"/>
    </source>
</evidence>
<keyword evidence="3" id="KW-1185">Reference proteome</keyword>
<name>A0A8R7QRI8_TRIUA</name>
<proteinExistence type="predicted"/>
<feature type="transmembrane region" description="Helical" evidence="1">
    <location>
        <begin position="6"/>
        <end position="24"/>
    </location>
</feature>
<keyword evidence="1" id="KW-1133">Transmembrane helix</keyword>
<evidence type="ECO:0000256" key="1">
    <source>
        <dbReference type="SAM" id="Phobius"/>
    </source>
</evidence>
<dbReference type="Proteomes" id="UP000015106">
    <property type="component" value="Chromosome 6"/>
</dbReference>
<dbReference type="AlphaFoldDB" id="A0A8R7QRI8"/>
<organism evidence="2 3">
    <name type="scientific">Triticum urartu</name>
    <name type="common">Red wild einkorn</name>
    <name type="synonym">Crithodium urartu</name>
    <dbReference type="NCBI Taxonomy" id="4572"/>
    <lineage>
        <taxon>Eukaryota</taxon>
        <taxon>Viridiplantae</taxon>
        <taxon>Streptophyta</taxon>
        <taxon>Embryophyta</taxon>
        <taxon>Tracheophyta</taxon>
        <taxon>Spermatophyta</taxon>
        <taxon>Magnoliopsida</taxon>
        <taxon>Liliopsida</taxon>
        <taxon>Poales</taxon>
        <taxon>Poaceae</taxon>
        <taxon>BOP clade</taxon>
        <taxon>Pooideae</taxon>
        <taxon>Triticodae</taxon>
        <taxon>Triticeae</taxon>
        <taxon>Triticinae</taxon>
        <taxon>Triticum</taxon>
    </lineage>
</organism>
<protein>
    <submittedName>
        <fullName evidence="2">Uncharacterized protein</fullName>
    </submittedName>
</protein>
<keyword evidence="1" id="KW-0472">Membrane</keyword>
<sequence length="53" mass="6069">MNNGGGYTIHMFVACFLDIIMLNMTKRQTRWKEGHVGEHGGLFLLGLFLLSHY</sequence>
<dbReference type="Gramene" id="TuG1812G0600002224.01.T01">
    <property type="protein sequence ID" value="TuG1812G0600002224.01.T01.cds276904"/>
    <property type="gene ID" value="TuG1812G0600002224.01"/>
</dbReference>
<reference evidence="3" key="1">
    <citation type="journal article" date="2013" name="Nature">
        <title>Draft genome of the wheat A-genome progenitor Triticum urartu.</title>
        <authorList>
            <person name="Ling H.Q."/>
            <person name="Zhao S."/>
            <person name="Liu D."/>
            <person name="Wang J."/>
            <person name="Sun H."/>
            <person name="Zhang C."/>
            <person name="Fan H."/>
            <person name="Li D."/>
            <person name="Dong L."/>
            <person name="Tao Y."/>
            <person name="Gao C."/>
            <person name="Wu H."/>
            <person name="Li Y."/>
            <person name="Cui Y."/>
            <person name="Guo X."/>
            <person name="Zheng S."/>
            <person name="Wang B."/>
            <person name="Yu K."/>
            <person name="Liang Q."/>
            <person name="Yang W."/>
            <person name="Lou X."/>
            <person name="Chen J."/>
            <person name="Feng M."/>
            <person name="Jian J."/>
            <person name="Zhang X."/>
            <person name="Luo G."/>
            <person name="Jiang Y."/>
            <person name="Liu J."/>
            <person name="Wang Z."/>
            <person name="Sha Y."/>
            <person name="Zhang B."/>
            <person name="Wu H."/>
            <person name="Tang D."/>
            <person name="Shen Q."/>
            <person name="Xue P."/>
            <person name="Zou S."/>
            <person name="Wang X."/>
            <person name="Liu X."/>
            <person name="Wang F."/>
            <person name="Yang Y."/>
            <person name="An X."/>
            <person name="Dong Z."/>
            <person name="Zhang K."/>
            <person name="Zhang X."/>
            <person name="Luo M.C."/>
            <person name="Dvorak J."/>
            <person name="Tong Y."/>
            <person name="Wang J."/>
            <person name="Yang H."/>
            <person name="Li Z."/>
            <person name="Wang D."/>
            <person name="Zhang A."/>
            <person name="Wang J."/>
        </authorList>
    </citation>
    <scope>NUCLEOTIDE SEQUENCE</scope>
    <source>
        <strain evidence="3">cv. G1812</strain>
    </source>
</reference>
<dbReference type="EnsemblPlants" id="TuG1812G0600002224.01.T01">
    <property type="protein sequence ID" value="TuG1812G0600002224.01.T01.cds276904"/>
    <property type="gene ID" value="TuG1812G0600002224.01"/>
</dbReference>
<keyword evidence="1" id="KW-0812">Transmembrane</keyword>
<reference evidence="2" key="3">
    <citation type="submission" date="2022-06" db="UniProtKB">
        <authorList>
            <consortium name="EnsemblPlants"/>
        </authorList>
    </citation>
    <scope>IDENTIFICATION</scope>
</reference>
<evidence type="ECO:0000313" key="3">
    <source>
        <dbReference type="Proteomes" id="UP000015106"/>
    </source>
</evidence>